<accession>A0A0A0L8U3</accession>
<dbReference type="AlphaFoldDB" id="A0A0A0L8U3"/>
<keyword evidence="3" id="KW-1185">Reference proteome</keyword>
<reference evidence="2 3" key="1">
    <citation type="journal article" date="2009" name="Nat. Genet.">
        <title>The genome of the cucumber, Cucumis sativus L.</title>
        <authorList>
            <person name="Huang S."/>
            <person name="Li R."/>
            <person name="Zhang Z."/>
            <person name="Li L."/>
            <person name="Gu X."/>
            <person name="Fan W."/>
            <person name="Lucas W.J."/>
            <person name="Wang X."/>
            <person name="Xie B."/>
            <person name="Ni P."/>
            <person name="Ren Y."/>
            <person name="Zhu H."/>
            <person name="Li J."/>
            <person name="Lin K."/>
            <person name="Jin W."/>
            <person name="Fei Z."/>
            <person name="Li G."/>
            <person name="Staub J."/>
            <person name="Kilian A."/>
            <person name="van der Vossen E.A."/>
            <person name="Wu Y."/>
            <person name="Guo J."/>
            <person name="He J."/>
            <person name="Jia Z."/>
            <person name="Ren Y."/>
            <person name="Tian G."/>
            <person name="Lu Y."/>
            <person name="Ruan J."/>
            <person name="Qian W."/>
            <person name="Wang M."/>
            <person name="Huang Q."/>
            <person name="Li B."/>
            <person name="Xuan Z."/>
            <person name="Cao J."/>
            <person name="Asan"/>
            <person name="Wu Z."/>
            <person name="Zhang J."/>
            <person name="Cai Q."/>
            <person name="Bai Y."/>
            <person name="Zhao B."/>
            <person name="Han Y."/>
            <person name="Li Y."/>
            <person name="Li X."/>
            <person name="Wang S."/>
            <person name="Shi Q."/>
            <person name="Liu S."/>
            <person name="Cho W.K."/>
            <person name="Kim J.Y."/>
            <person name="Xu Y."/>
            <person name="Heller-Uszynska K."/>
            <person name="Miao H."/>
            <person name="Cheng Z."/>
            <person name="Zhang S."/>
            <person name="Wu J."/>
            <person name="Yang Y."/>
            <person name="Kang H."/>
            <person name="Li M."/>
            <person name="Liang H."/>
            <person name="Ren X."/>
            <person name="Shi Z."/>
            <person name="Wen M."/>
            <person name="Jian M."/>
            <person name="Yang H."/>
            <person name="Zhang G."/>
            <person name="Yang Z."/>
            <person name="Chen R."/>
            <person name="Liu S."/>
            <person name="Li J."/>
            <person name="Ma L."/>
            <person name="Liu H."/>
            <person name="Zhou Y."/>
            <person name="Zhao J."/>
            <person name="Fang X."/>
            <person name="Li G."/>
            <person name="Fang L."/>
            <person name="Li Y."/>
            <person name="Liu D."/>
            <person name="Zheng H."/>
            <person name="Zhang Y."/>
            <person name="Qin N."/>
            <person name="Li Z."/>
            <person name="Yang G."/>
            <person name="Yang S."/>
            <person name="Bolund L."/>
            <person name="Kristiansen K."/>
            <person name="Zheng H."/>
            <person name="Li S."/>
            <person name="Zhang X."/>
            <person name="Yang H."/>
            <person name="Wang J."/>
            <person name="Sun R."/>
            <person name="Zhang B."/>
            <person name="Jiang S."/>
            <person name="Wang J."/>
            <person name="Du Y."/>
            <person name="Li S."/>
        </authorList>
    </citation>
    <scope>NUCLEOTIDE SEQUENCE [LARGE SCALE GENOMIC DNA]</scope>
    <source>
        <strain evidence="3">cv. 9930</strain>
    </source>
</reference>
<reference evidence="2 3" key="2">
    <citation type="journal article" date="2009" name="PLoS ONE">
        <title>An integrated genetic and cytogenetic map of the cucumber genome.</title>
        <authorList>
            <person name="Ren Y."/>
            <person name="Zhang Z."/>
            <person name="Liu J."/>
            <person name="Staub J.E."/>
            <person name="Han Y."/>
            <person name="Cheng Z."/>
            <person name="Li X."/>
            <person name="Lu J."/>
            <person name="Miao H."/>
            <person name="Kang H."/>
            <person name="Xie B."/>
            <person name="Gu X."/>
            <person name="Wang X."/>
            <person name="Du Y."/>
            <person name="Jin W."/>
            <person name="Huang S."/>
        </authorList>
    </citation>
    <scope>NUCLEOTIDE SEQUENCE [LARGE SCALE GENOMIC DNA]</scope>
    <source>
        <strain evidence="3">cv. 9930</strain>
    </source>
</reference>
<feature type="region of interest" description="Disordered" evidence="1">
    <location>
        <begin position="65"/>
        <end position="114"/>
    </location>
</feature>
<evidence type="ECO:0000256" key="1">
    <source>
        <dbReference type="SAM" id="MobiDB-lite"/>
    </source>
</evidence>
<name>A0A0A0L8U3_CUCSA</name>
<dbReference type="EMBL" id="CM002924">
    <property type="protein sequence ID" value="KGN58268.1"/>
    <property type="molecule type" value="Genomic_DNA"/>
</dbReference>
<evidence type="ECO:0000313" key="3">
    <source>
        <dbReference type="Proteomes" id="UP000029981"/>
    </source>
</evidence>
<gene>
    <name evidence="2" type="ORF">Csa_3G603550</name>
</gene>
<dbReference type="Proteomes" id="UP000029981">
    <property type="component" value="Chromosome 3"/>
</dbReference>
<dbReference type="Gramene" id="KGN58268">
    <property type="protein sequence ID" value="KGN58268"/>
    <property type="gene ID" value="Csa_3G603550"/>
</dbReference>
<protein>
    <submittedName>
        <fullName evidence="2">Uncharacterized protein</fullName>
    </submittedName>
</protein>
<reference evidence="2 3" key="3">
    <citation type="journal article" date="2010" name="BMC Genomics">
        <title>Transcriptome sequencing and comparative analysis of cucumber flowers with different sex types.</title>
        <authorList>
            <person name="Guo S."/>
            <person name="Zheng Y."/>
            <person name="Joung J.G."/>
            <person name="Liu S."/>
            <person name="Zhang Z."/>
            <person name="Crasta O.R."/>
            <person name="Sobral B.W."/>
            <person name="Xu Y."/>
            <person name="Huang S."/>
            <person name="Fei Z."/>
        </authorList>
    </citation>
    <scope>NUCLEOTIDE SEQUENCE [LARGE SCALE GENOMIC DNA]</scope>
    <source>
        <strain evidence="3">cv. 9930</strain>
    </source>
</reference>
<feature type="region of interest" description="Disordered" evidence="1">
    <location>
        <begin position="1"/>
        <end position="25"/>
    </location>
</feature>
<proteinExistence type="predicted"/>
<reference evidence="2 3" key="4">
    <citation type="journal article" date="2011" name="BMC Genomics">
        <title>RNA-Seq improves annotation of protein-coding genes in the cucumber genome.</title>
        <authorList>
            <person name="Li Z."/>
            <person name="Zhang Z."/>
            <person name="Yan P."/>
            <person name="Huang S."/>
            <person name="Fei Z."/>
            <person name="Lin K."/>
        </authorList>
    </citation>
    <scope>NUCLEOTIDE SEQUENCE [LARGE SCALE GENOMIC DNA]</scope>
    <source>
        <strain evidence="3">cv. 9930</strain>
    </source>
</reference>
<feature type="compositionally biased region" description="Basic and acidic residues" evidence="1">
    <location>
        <begin position="85"/>
        <end position="99"/>
    </location>
</feature>
<sequence length="130" mass="15130">MEGSMFHDTENKNFEKGECSKESEGINTQIPEYFLKFQEIMLKNNEKLNKKLDKLIGKVEEIKIKITNRSSSKTEEENWEDRDEDRDGGNGKRNDRLADDGEDGNTENLNIDEKWERTTIINSENEAARV</sequence>
<organism evidence="2 3">
    <name type="scientific">Cucumis sativus</name>
    <name type="common">Cucumber</name>
    <dbReference type="NCBI Taxonomy" id="3659"/>
    <lineage>
        <taxon>Eukaryota</taxon>
        <taxon>Viridiplantae</taxon>
        <taxon>Streptophyta</taxon>
        <taxon>Embryophyta</taxon>
        <taxon>Tracheophyta</taxon>
        <taxon>Spermatophyta</taxon>
        <taxon>Magnoliopsida</taxon>
        <taxon>eudicotyledons</taxon>
        <taxon>Gunneridae</taxon>
        <taxon>Pentapetalae</taxon>
        <taxon>rosids</taxon>
        <taxon>fabids</taxon>
        <taxon>Cucurbitales</taxon>
        <taxon>Cucurbitaceae</taxon>
        <taxon>Benincaseae</taxon>
        <taxon>Cucumis</taxon>
    </lineage>
</organism>
<evidence type="ECO:0000313" key="2">
    <source>
        <dbReference type="EMBL" id="KGN58268.1"/>
    </source>
</evidence>
<feature type="compositionally biased region" description="Basic and acidic residues" evidence="1">
    <location>
        <begin position="1"/>
        <end position="24"/>
    </location>
</feature>